<dbReference type="PANTHER" id="PTHR30570:SF1">
    <property type="entry name" value="PHOSPHATE-BINDING PROTEIN PSTS"/>
    <property type="match status" value="1"/>
</dbReference>
<dbReference type="PATRIC" id="fig|582515.4.peg.2927"/>
<dbReference type="InterPro" id="IPR050811">
    <property type="entry name" value="Phosphate_ABC_transporter"/>
</dbReference>
<proteinExistence type="inferred from homology"/>
<keyword evidence="3 4" id="KW-0732">Signal</keyword>
<feature type="signal peptide" evidence="4">
    <location>
        <begin position="1"/>
        <end position="25"/>
    </location>
</feature>
<accession>U5DH12</accession>
<evidence type="ECO:0000259" key="6">
    <source>
        <dbReference type="Pfam" id="PF12849"/>
    </source>
</evidence>
<dbReference type="FunCoup" id="U5DH12">
    <property type="interactions" value="233"/>
</dbReference>
<evidence type="ECO:0000256" key="4">
    <source>
        <dbReference type="RuleBase" id="RU367119"/>
    </source>
</evidence>
<evidence type="ECO:0000313" key="8">
    <source>
        <dbReference type="Proteomes" id="UP000016960"/>
    </source>
</evidence>
<evidence type="ECO:0000256" key="3">
    <source>
        <dbReference type="ARBA" id="ARBA00022729"/>
    </source>
</evidence>
<comment type="function">
    <text evidence="4">Involved in the system for phosphate transport across the cytoplasmic membrane.</text>
</comment>
<dbReference type="Gene3D" id="3.40.190.10">
    <property type="entry name" value="Periplasmic binding protein-like II"/>
    <property type="match status" value="2"/>
</dbReference>
<evidence type="ECO:0000256" key="2">
    <source>
        <dbReference type="ARBA" id="ARBA00022448"/>
    </source>
</evidence>
<dbReference type="GO" id="GO:0042301">
    <property type="term" value="F:phosphate ion binding"/>
    <property type="evidence" value="ECO:0007669"/>
    <property type="project" value="UniProtKB-UniRule"/>
</dbReference>
<dbReference type="SUPFAM" id="SSF53850">
    <property type="entry name" value="Periplasmic binding protein-like II"/>
    <property type="match status" value="1"/>
</dbReference>
<dbReference type="eggNOG" id="COG0226">
    <property type="taxonomic scope" value="Bacteria"/>
</dbReference>
<dbReference type="AlphaFoldDB" id="U5DH12"/>
<comment type="similarity">
    <text evidence="1 4">Belongs to the PstS family.</text>
</comment>
<feature type="compositionally biased region" description="Low complexity" evidence="5">
    <location>
        <begin position="34"/>
        <end position="48"/>
    </location>
</feature>
<evidence type="ECO:0000256" key="5">
    <source>
        <dbReference type="SAM" id="MobiDB-lite"/>
    </source>
</evidence>
<sequence length="361" mass="38085">MVAKQDARVLVRLLLTAVVVTSLTACNSGESTDSSAAPPGEASAAGASDGVKEQLSGTIPIDGSSTVFPITEAMAEEFQGGHPDVRVTVGISGTGGGFKKFCNGETDISNASRPIKESERIACDEAGIEYIELPVAYDAISVVVSPSNHWVGCLTVEELATAWHPDAQGKLSNWNQVRSEFPDQGLNLYGPGTDSGTFDYFTDAIVGDEGASRGDYTASEDDNVIVQGVANDVGGLGYFGLAYYEENQGRVKALGIDDGDAANGNGCIEPSTATVENGTYQPLARPIFIYVKKSAVEEKPEVQAFVEFYLNAQNRGLVAEVGYVAIGDSLYEKTRARLNERKIGTAFPEGSTVGVKLTDVL</sequence>
<name>U5DH12_9CHRO</name>
<protein>
    <recommendedName>
        <fullName evidence="4">Phosphate-binding protein</fullName>
    </recommendedName>
</protein>
<comment type="caution">
    <text evidence="7">The sequence shown here is derived from an EMBL/GenBank/DDBJ whole genome shotgun (WGS) entry which is preliminary data.</text>
</comment>
<organism evidence="7 8">
    <name type="scientific">Rubidibacter lacunae KORDI 51-2</name>
    <dbReference type="NCBI Taxonomy" id="582515"/>
    <lineage>
        <taxon>Bacteria</taxon>
        <taxon>Bacillati</taxon>
        <taxon>Cyanobacteriota</taxon>
        <taxon>Cyanophyceae</taxon>
        <taxon>Oscillatoriophycideae</taxon>
        <taxon>Chroococcales</taxon>
        <taxon>Aphanothecaceae</taxon>
        <taxon>Rubidibacter</taxon>
    </lineage>
</organism>
<feature type="region of interest" description="Disordered" evidence="5">
    <location>
        <begin position="28"/>
        <end position="49"/>
    </location>
</feature>
<dbReference type="CDD" id="cd13654">
    <property type="entry name" value="PBP2_phosphate_like_2"/>
    <property type="match status" value="1"/>
</dbReference>
<dbReference type="InterPro" id="IPR024370">
    <property type="entry name" value="PBP_domain"/>
</dbReference>
<dbReference type="GO" id="GO:0006817">
    <property type="term" value="P:phosphate ion transport"/>
    <property type="evidence" value="ECO:0007669"/>
    <property type="project" value="UniProtKB-UniRule"/>
</dbReference>
<feature type="chain" id="PRO_5027139032" description="Phosphate-binding protein" evidence="4">
    <location>
        <begin position="26"/>
        <end position="361"/>
    </location>
</feature>
<evidence type="ECO:0000313" key="7">
    <source>
        <dbReference type="EMBL" id="ERN40886.1"/>
    </source>
</evidence>
<feature type="domain" description="PBP" evidence="6">
    <location>
        <begin position="54"/>
        <end position="311"/>
    </location>
</feature>
<dbReference type="PROSITE" id="PS51257">
    <property type="entry name" value="PROKAR_LIPOPROTEIN"/>
    <property type="match status" value="1"/>
</dbReference>
<keyword evidence="2 4" id="KW-0813">Transport</keyword>
<dbReference type="PANTHER" id="PTHR30570">
    <property type="entry name" value="PERIPLASMIC PHOSPHATE BINDING COMPONENT OF PHOSPHATE ABC TRANSPORTER"/>
    <property type="match status" value="1"/>
</dbReference>
<dbReference type="Proteomes" id="UP000016960">
    <property type="component" value="Unassembled WGS sequence"/>
</dbReference>
<dbReference type="InParanoid" id="U5DH12"/>
<gene>
    <name evidence="7" type="ORF">KR51_00025990</name>
</gene>
<dbReference type="InterPro" id="IPR011862">
    <property type="entry name" value="Phos-bd"/>
</dbReference>
<dbReference type="NCBIfam" id="TIGR02136">
    <property type="entry name" value="ptsS_2"/>
    <property type="match status" value="1"/>
</dbReference>
<dbReference type="STRING" id="582515.KR51_00025990"/>
<dbReference type="OrthoDB" id="9790048at2"/>
<evidence type="ECO:0000256" key="1">
    <source>
        <dbReference type="ARBA" id="ARBA00008725"/>
    </source>
</evidence>
<keyword evidence="4" id="KW-0592">Phosphate transport</keyword>
<dbReference type="Pfam" id="PF12849">
    <property type="entry name" value="PBP_like_2"/>
    <property type="match status" value="1"/>
</dbReference>
<reference evidence="7 8" key="1">
    <citation type="submission" date="2013-05" db="EMBL/GenBank/DDBJ databases">
        <title>Draft genome sequence of Rubidibacter lacunae KORDI 51-2.</title>
        <authorList>
            <person name="Choi D.H."/>
            <person name="Noh J.H."/>
            <person name="Kwon K.-K."/>
            <person name="Lee J.-H."/>
            <person name="Ryu J.-Y."/>
        </authorList>
    </citation>
    <scope>NUCLEOTIDE SEQUENCE [LARGE SCALE GENOMIC DNA]</scope>
    <source>
        <strain evidence="7 8">KORDI 51-2</strain>
    </source>
</reference>
<dbReference type="EMBL" id="ASSJ01000066">
    <property type="protein sequence ID" value="ERN40886.1"/>
    <property type="molecule type" value="Genomic_DNA"/>
</dbReference>
<dbReference type="FunFam" id="3.40.190.10:FF:000055">
    <property type="entry name" value="Phosphate ABC transporter, phosphate-binding protein"/>
    <property type="match status" value="1"/>
</dbReference>
<keyword evidence="8" id="KW-1185">Reference proteome</keyword>